<dbReference type="Proteomes" id="UP000192578">
    <property type="component" value="Unassembled WGS sequence"/>
</dbReference>
<dbReference type="Pfam" id="PF00255">
    <property type="entry name" value="GSHPx"/>
    <property type="match status" value="1"/>
</dbReference>
<reference evidence="10" key="1">
    <citation type="submission" date="2017-01" db="EMBL/GenBank/DDBJ databases">
        <title>Comparative genomics of anhydrobiosis in the tardigrade Hypsibius dujardini.</title>
        <authorList>
            <person name="Yoshida Y."/>
            <person name="Koutsovoulos G."/>
            <person name="Laetsch D."/>
            <person name="Stevens L."/>
            <person name="Kumar S."/>
            <person name="Horikawa D."/>
            <person name="Ishino K."/>
            <person name="Komine S."/>
            <person name="Tomita M."/>
            <person name="Blaxter M."/>
            <person name="Arakawa K."/>
        </authorList>
    </citation>
    <scope>NUCLEOTIDE SEQUENCE [LARGE SCALE GENOMIC DNA]</scope>
    <source>
        <strain evidence="10">Z151</strain>
    </source>
</reference>
<organism evidence="9 10">
    <name type="scientific">Hypsibius exemplaris</name>
    <name type="common">Freshwater tardigrade</name>
    <dbReference type="NCBI Taxonomy" id="2072580"/>
    <lineage>
        <taxon>Eukaryota</taxon>
        <taxon>Metazoa</taxon>
        <taxon>Ecdysozoa</taxon>
        <taxon>Tardigrada</taxon>
        <taxon>Eutardigrada</taxon>
        <taxon>Parachela</taxon>
        <taxon>Hypsibioidea</taxon>
        <taxon>Hypsibiidae</taxon>
        <taxon>Hypsibius</taxon>
    </lineage>
</organism>
<dbReference type="PANTHER" id="PTHR11592:SF134">
    <property type="entry name" value="PHOSPHOLIPID HYDROPEROXIDE GLUTATHIONE PEROXIDASE"/>
    <property type="match status" value="1"/>
</dbReference>
<evidence type="ECO:0000313" key="9">
    <source>
        <dbReference type="EMBL" id="OWA51519.1"/>
    </source>
</evidence>
<dbReference type="GO" id="GO:0004601">
    <property type="term" value="F:peroxidase activity"/>
    <property type="evidence" value="ECO:0007669"/>
    <property type="project" value="UniProtKB-KW"/>
</dbReference>
<keyword evidence="7" id="KW-0732">Signal</keyword>
<accession>A0A9X6NL63</accession>
<feature type="compositionally biased region" description="Polar residues" evidence="6">
    <location>
        <begin position="34"/>
        <end position="50"/>
    </location>
</feature>
<feature type="chain" id="PRO_5040819154" description="Glutathione peroxidase" evidence="7">
    <location>
        <begin position="24"/>
        <end position="219"/>
    </location>
</feature>
<dbReference type="SUPFAM" id="SSF52833">
    <property type="entry name" value="Thioredoxin-like"/>
    <property type="match status" value="1"/>
</dbReference>
<dbReference type="InterPro" id="IPR029759">
    <property type="entry name" value="GPX_AS"/>
</dbReference>
<keyword evidence="10" id="KW-1185">Reference proteome</keyword>
<feature type="region of interest" description="Disordered" evidence="6">
    <location>
        <begin position="30"/>
        <end position="55"/>
    </location>
</feature>
<dbReference type="InterPro" id="IPR000889">
    <property type="entry name" value="Glutathione_peroxidase"/>
</dbReference>
<feature type="compositionally biased region" description="Basic and acidic residues" evidence="6">
    <location>
        <begin position="209"/>
        <end position="219"/>
    </location>
</feature>
<dbReference type="AlphaFoldDB" id="A0A9X6NL63"/>
<name>A0A9X6NL63_HYPEX</name>
<dbReference type="InterPro" id="IPR029760">
    <property type="entry name" value="GPX_CS"/>
</dbReference>
<dbReference type="InterPro" id="IPR013766">
    <property type="entry name" value="Thioredoxin_domain"/>
</dbReference>
<comment type="similarity">
    <text evidence="1 5">Belongs to the glutathione peroxidase family.</text>
</comment>
<comment type="caution">
    <text evidence="9">The sequence shown here is derived from an EMBL/GenBank/DDBJ whole genome shotgun (WGS) entry which is preliminary data.</text>
</comment>
<sequence length="219" mass="24419">MHLSRLIRSTISLRTLLLAAAHAQSPATCDSRAAKSTDSSESCGSNTTADKMSAGEENWKSAKSVYDFHAKDIDGNDVSLEKYRGKILIIVNVACKCGFTNNHYKELVELHNKYREQGLSILGFPCNQFGSQEPQPESEIKDFVKGFNVDFDMFSKVEVNGSGAHPLWKYLKHKQGGTLIDAIKWNFTKFLVDRNGQPVARHSPQTSPKELEGEIKKLL</sequence>
<feature type="region of interest" description="Disordered" evidence="6">
    <location>
        <begin position="198"/>
        <end position="219"/>
    </location>
</feature>
<dbReference type="PANTHER" id="PTHR11592">
    <property type="entry name" value="GLUTATHIONE PEROXIDASE"/>
    <property type="match status" value="1"/>
</dbReference>
<dbReference type="PROSITE" id="PS51355">
    <property type="entry name" value="GLUTATHIONE_PEROXID_3"/>
    <property type="match status" value="1"/>
</dbReference>
<evidence type="ECO:0000256" key="3">
    <source>
        <dbReference type="ARBA" id="ARBA00022933"/>
    </source>
</evidence>
<feature type="domain" description="Thioredoxin" evidence="8">
    <location>
        <begin position="59"/>
        <end position="219"/>
    </location>
</feature>
<dbReference type="PROSITE" id="PS00763">
    <property type="entry name" value="GLUTATHIONE_PEROXID_2"/>
    <property type="match status" value="1"/>
</dbReference>
<protein>
    <recommendedName>
        <fullName evidence="5">Glutathione peroxidase</fullName>
    </recommendedName>
</protein>
<gene>
    <name evidence="9" type="ORF">BV898_15998</name>
</gene>
<evidence type="ECO:0000256" key="4">
    <source>
        <dbReference type="ARBA" id="ARBA00023002"/>
    </source>
</evidence>
<dbReference type="PROSITE" id="PS00460">
    <property type="entry name" value="GLUTATHIONE_PEROXID_1"/>
    <property type="match status" value="1"/>
</dbReference>
<dbReference type="Gene3D" id="3.40.30.10">
    <property type="entry name" value="Glutaredoxin"/>
    <property type="match status" value="1"/>
</dbReference>
<evidence type="ECO:0000256" key="6">
    <source>
        <dbReference type="SAM" id="MobiDB-lite"/>
    </source>
</evidence>
<dbReference type="PRINTS" id="PR01011">
    <property type="entry name" value="GLUTPROXDASE"/>
</dbReference>
<evidence type="ECO:0000259" key="8">
    <source>
        <dbReference type="PROSITE" id="PS51352"/>
    </source>
</evidence>
<dbReference type="OrthoDB" id="446890at2759"/>
<evidence type="ECO:0000313" key="10">
    <source>
        <dbReference type="Proteomes" id="UP000192578"/>
    </source>
</evidence>
<evidence type="ECO:0000256" key="1">
    <source>
        <dbReference type="ARBA" id="ARBA00006926"/>
    </source>
</evidence>
<dbReference type="PROSITE" id="PS51352">
    <property type="entry name" value="THIOREDOXIN_2"/>
    <property type="match status" value="1"/>
</dbReference>
<dbReference type="FunFam" id="3.40.30.10:FF:000025">
    <property type="entry name" value="Glutathione peroxidase"/>
    <property type="match status" value="1"/>
</dbReference>
<dbReference type="EMBL" id="MTYJ01000230">
    <property type="protein sequence ID" value="OWA51519.1"/>
    <property type="molecule type" value="Genomic_DNA"/>
</dbReference>
<evidence type="ECO:0000256" key="5">
    <source>
        <dbReference type="RuleBase" id="RU000499"/>
    </source>
</evidence>
<proteinExistence type="inferred from homology"/>
<evidence type="ECO:0000256" key="2">
    <source>
        <dbReference type="ARBA" id="ARBA00022559"/>
    </source>
</evidence>
<dbReference type="GO" id="GO:0006979">
    <property type="term" value="P:response to oxidative stress"/>
    <property type="evidence" value="ECO:0007669"/>
    <property type="project" value="InterPro"/>
</dbReference>
<dbReference type="CDD" id="cd00340">
    <property type="entry name" value="GSH_Peroxidase"/>
    <property type="match status" value="1"/>
</dbReference>
<dbReference type="InterPro" id="IPR036249">
    <property type="entry name" value="Thioredoxin-like_sf"/>
</dbReference>
<evidence type="ECO:0000256" key="7">
    <source>
        <dbReference type="SAM" id="SignalP"/>
    </source>
</evidence>
<feature type="signal peptide" evidence="7">
    <location>
        <begin position="1"/>
        <end position="23"/>
    </location>
</feature>
<keyword evidence="2 5" id="KW-0575">Peroxidase</keyword>
<keyword evidence="3" id="KW-0712">Selenocysteine</keyword>
<keyword evidence="4 5" id="KW-0560">Oxidoreductase</keyword>